<organism evidence="1 2">
    <name type="scientific">Serratia fonticola</name>
    <dbReference type="NCBI Taxonomy" id="47917"/>
    <lineage>
        <taxon>Bacteria</taxon>
        <taxon>Pseudomonadati</taxon>
        <taxon>Pseudomonadota</taxon>
        <taxon>Gammaproteobacteria</taxon>
        <taxon>Enterobacterales</taxon>
        <taxon>Yersiniaceae</taxon>
        <taxon>Serratia</taxon>
    </lineage>
</organism>
<protein>
    <submittedName>
        <fullName evidence="1">Uncharacterized protein</fullName>
    </submittedName>
</protein>
<dbReference type="Proteomes" id="UP000659084">
    <property type="component" value="Unassembled WGS sequence"/>
</dbReference>
<proteinExistence type="predicted"/>
<dbReference type="EMBL" id="JACNYO010000022">
    <property type="protein sequence ID" value="MBC3214236.1"/>
    <property type="molecule type" value="Genomic_DNA"/>
</dbReference>
<name>A0AAW3WTW9_SERFO</name>
<evidence type="ECO:0000313" key="1">
    <source>
        <dbReference type="EMBL" id="MBC3214236.1"/>
    </source>
</evidence>
<sequence>MFGNGLDMRGHVDSTFNSKIIGGVRIIRPAAGGFTGLGGVWEQGDASIIELSRVNVQQARWKDMQFLIGQGGTANPQDARVVHINDGVNYLYPDDAGKFSDMLEFSDGLAVRRWRVMSCDNRPWRNFCRAVVERYRGAG</sequence>
<dbReference type="AlphaFoldDB" id="A0AAW3WTW9"/>
<comment type="caution">
    <text evidence="1">The sequence shown here is derived from an EMBL/GenBank/DDBJ whole genome shotgun (WGS) entry which is preliminary data.</text>
</comment>
<dbReference type="RefSeq" id="WP_179252693.1">
    <property type="nucleotide sequence ID" value="NZ_JACBIV010000009.1"/>
</dbReference>
<accession>A0AAW3WTW9</accession>
<evidence type="ECO:0000313" key="2">
    <source>
        <dbReference type="Proteomes" id="UP000659084"/>
    </source>
</evidence>
<reference evidence="1" key="1">
    <citation type="submission" date="2020-08" db="EMBL/GenBank/DDBJ databases">
        <title>Food and environmental bacterial isolates.</title>
        <authorList>
            <person name="Richter L."/>
            <person name="Du Plessis E.M."/>
            <person name="Duvenage S."/>
            <person name="Allam M."/>
            <person name="Korsten L."/>
        </authorList>
    </citation>
    <scope>NUCLEOTIDE SEQUENCE</scope>
    <source>
        <strain evidence="1">UPMP2127</strain>
    </source>
</reference>
<gene>
    <name evidence="1" type="ORF">H8J20_19015</name>
</gene>